<gene>
    <name evidence="2" type="ORF">F3K02_06405</name>
</gene>
<dbReference type="Gene3D" id="3.30.460.10">
    <property type="entry name" value="Beta Polymerase, domain 2"/>
    <property type="match status" value="1"/>
</dbReference>
<accession>A0A7Y8GVJ9</accession>
<evidence type="ECO:0000313" key="2">
    <source>
        <dbReference type="EMBL" id="NWF44883.1"/>
    </source>
</evidence>
<name>A0A7Y8GVJ9_9BURK</name>
<evidence type="ECO:0000313" key="3">
    <source>
        <dbReference type="Proteomes" id="UP000545507"/>
    </source>
</evidence>
<dbReference type="GO" id="GO:0051607">
    <property type="term" value="P:defense response to virus"/>
    <property type="evidence" value="ECO:0007669"/>
    <property type="project" value="UniProtKB-KW"/>
</dbReference>
<sequence>MTISSRQVGAMMISAIPVAQYAVHLISTTEVFGDIVSQLPLNSLLSLAKALATQPKPQGLGLGATVLGNGAPPRHEGGLGLFSASTNLGLGAPSNIGGLMSLQVAAAEEAPKWIFVTKRFKSFLNNLELTDVQRNDGETKFKGVVKTLNQAYWNSNSDTDHAFYIGSWAKLTRIRPPRDVDLYFLLPLEVHKRFEQYNGNKQSALLQDVKGKLLATNPTSEIKGDGPVVLAAFTSFSVEVVPAFLYDDTERSYYVCDTKNGGSYKKTMPLHEVDAITAADARNSNNVRRLIRMLKAWQAWCSVPIKSFYLELLAIEFLDQCEWRNTDYFYYDWISRDFFKWLITKANTHLWAPGTYELLWLGEAWKSRAESAYARAVKACDCERANEEGNAGDEWQKIYGLDIPKWT</sequence>
<dbReference type="InterPro" id="IPR043519">
    <property type="entry name" value="NT_sf"/>
</dbReference>
<dbReference type="Pfam" id="PF18144">
    <property type="entry name" value="SMODS"/>
    <property type="match status" value="1"/>
</dbReference>
<keyword evidence="2" id="KW-0808">Transferase</keyword>
<dbReference type="GO" id="GO:0016779">
    <property type="term" value="F:nucleotidyltransferase activity"/>
    <property type="evidence" value="ECO:0007669"/>
    <property type="project" value="InterPro"/>
</dbReference>
<evidence type="ECO:0000256" key="1">
    <source>
        <dbReference type="ARBA" id="ARBA00023118"/>
    </source>
</evidence>
<organism evidence="2 3">
    <name type="scientific">Hydrogenophaga aromaticivorans</name>
    <dbReference type="NCBI Taxonomy" id="2610898"/>
    <lineage>
        <taxon>Bacteria</taxon>
        <taxon>Pseudomonadati</taxon>
        <taxon>Pseudomonadota</taxon>
        <taxon>Betaproteobacteria</taxon>
        <taxon>Burkholderiales</taxon>
        <taxon>Comamonadaceae</taxon>
        <taxon>Hydrogenophaga</taxon>
    </lineage>
</organism>
<reference evidence="2 3" key="1">
    <citation type="submission" date="2019-09" db="EMBL/GenBank/DDBJ databases">
        <title>Hydrogenophaga aromatica sp. nov., isolated from a para-xylene-degrading enrichment culture.</title>
        <authorList>
            <person name="Tancsics A."/>
            <person name="Banerjee S."/>
        </authorList>
    </citation>
    <scope>NUCLEOTIDE SEQUENCE [LARGE SCALE GENOMIC DNA]</scope>
    <source>
        <strain evidence="2 3">D2P1</strain>
    </source>
</reference>
<proteinExistence type="predicted"/>
<keyword evidence="3" id="KW-1185">Reference proteome</keyword>
<protein>
    <submittedName>
        <fullName evidence="2">Nucleotidyltransferase</fullName>
    </submittedName>
</protein>
<dbReference type="RefSeq" id="WP_218179367.1">
    <property type="nucleotide sequence ID" value="NZ_VYGV01000006.1"/>
</dbReference>
<dbReference type="CDD" id="cd05400">
    <property type="entry name" value="NT_2-5OAS_ClassI-CCAase"/>
    <property type="match status" value="1"/>
</dbReference>
<dbReference type="InterPro" id="IPR006116">
    <property type="entry name" value="NT_2-5OAS_ClassI-CCAase"/>
</dbReference>
<dbReference type="Proteomes" id="UP000545507">
    <property type="component" value="Unassembled WGS sequence"/>
</dbReference>
<dbReference type="AlphaFoldDB" id="A0A7Y8GVJ9"/>
<dbReference type="SUPFAM" id="SSF81301">
    <property type="entry name" value="Nucleotidyltransferase"/>
    <property type="match status" value="1"/>
</dbReference>
<keyword evidence="1" id="KW-0051">Antiviral defense</keyword>
<dbReference type="EMBL" id="VYGV01000006">
    <property type="protein sequence ID" value="NWF44883.1"/>
    <property type="molecule type" value="Genomic_DNA"/>
</dbReference>
<comment type="caution">
    <text evidence="2">The sequence shown here is derived from an EMBL/GenBank/DDBJ whole genome shotgun (WGS) entry which is preliminary data.</text>
</comment>